<reference evidence="1" key="1">
    <citation type="journal article" date="2020" name="bioRxiv">
        <title>Historical genomics reveals the evolutionary mechanisms behind multiple outbreaks of the host-specific coffee wilt pathogen Fusarium xylarioides.</title>
        <authorList>
            <person name="Peck D."/>
            <person name="Nowell R.W."/>
            <person name="Flood J."/>
            <person name="Ryan M.J."/>
            <person name="Barraclough T.G."/>
        </authorList>
    </citation>
    <scope>NUCLEOTIDE SEQUENCE</scope>
    <source>
        <strain evidence="1">IMI 127659i</strain>
    </source>
</reference>
<dbReference type="Proteomes" id="UP000750502">
    <property type="component" value="Unassembled WGS sequence"/>
</dbReference>
<comment type="caution">
    <text evidence="1">The sequence shown here is derived from an EMBL/GenBank/DDBJ whole genome shotgun (WGS) entry which is preliminary data.</text>
</comment>
<protein>
    <submittedName>
        <fullName evidence="1">Uncharacterized protein</fullName>
    </submittedName>
</protein>
<keyword evidence="2" id="KW-1185">Reference proteome</keyword>
<organism evidence="1 2">
    <name type="scientific">Fusarium xylarioides</name>
    <dbReference type="NCBI Taxonomy" id="221167"/>
    <lineage>
        <taxon>Eukaryota</taxon>
        <taxon>Fungi</taxon>
        <taxon>Dikarya</taxon>
        <taxon>Ascomycota</taxon>
        <taxon>Pezizomycotina</taxon>
        <taxon>Sordariomycetes</taxon>
        <taxon>Hypocreomycetidae</taxon>
        <taxon>Hypocreales</taxon>
        <taxon>Nectriaceae</taxon>
        <taxon>Fusarium</taxon>
        <taxon>Fusarium fujikuroi species complex</taxon>
    </lineage>
</organism>
<accession>A0A9P7HLF9</accession>
<sequence>MATNPSAPITDLINKVRDGSINLSDLTVENCPRLPLKNISPKKVERLYIQMVDEVFKTAGVDKVDAQVCFQKCVTRLIHGKPFSASTVGDFKGRKSARRYVEAAAKLHADTSESVCIPAPQLVSMIVLLTIRKVRIGIDRFLSQNPVFFQLFGRFNMSQWLSLAIKFYFRLQNDIFVIRNDESLGQPQLHKKTLMNKEVWVVSINMSVDMPCILPQHLVDHIKTLERPVNQDVTMSGLNDSHIAESSDSDSSDMVTLTVTTTLGEALQKAGDLLQKLWAPDVNQASLKPQLEGWLSELHIRVMPRAIKSDLIQWCDMYSKNWCGFIQSCANDERETWEFETLVPVDSELHTPATGGLNFLRNIARLGKKAMRLSGSNPGEAQRLMGRYRDGLKLFSLHYENDVQTENRLKRIEGEVARIATAVEQITASRHNSKADIEEVWSLCFQQLGNVPDCVRRLAGANLTPEEMQELEARQMV</sequence>
<dbReference type="OrthoDB" id="5094083at2759"/>
<proteinExistence type="predicted"/>
<name>A0A9P7HLF9_9HYPO</name>
<evidence type="ECO:0000313" key="1">
    <source>
        <dbReference type="EMBL" id="KAG5759199.1"/>
    </source>
</evidence>
<dbReference type="AlphaFoldDB" id="A0A9P7HLF9"/>
<gene>
    <name evidence="1" type="ORF">H9Q72_012675</name>
</gene>
<evidence type="ECO:0000313" key="2">
    <source>
        <dbReference type="Proteomes" id="UP000750502"/>
    </source>
</evidence>
<reference evidence="1" key="2">
    <citation type="submission" date="2020-10" db="EMBL/GenBank/DDBJ databases">
        <authorList>
            <person name="Peck L.D."/>
            <person name="Nowell R.W."/>
            <person name="Flood J."/>
            <person name="Ryan M.J."/>
            <person name="Barraclough T.G."/>
        </authorList>
    </citation>
    <scope>NUCLEOTIDE SEQUENCE</scope>
    <source>
        <strain evidence="1">IMI 127659i</strain>
    </source>
</reference>
<dbReference type="EMBL" id="JADFTT010000696">
    <property type="protein sequence ID" value="KAG5759199.1"/>
    <property type="molecule type" value="Genomic_DNA"/>
</dbReference>